<dbReference type="EMBL" id="JACBAZ010000002">
    <property type="protein sequence ID" value="NWK55487.1"/>
    <property type="molecule type" value="Genomic_DNA"/>
</dbReference>
<evidence type="ECO:0000256" key="1">
    <source>
        <dbReference type="SAM" id="Phobius"/>
    </source>
</evidence>
<dbReference type="PANTHER" id="PTHR34980">
    <property type="entry name" value="INNER MEMBRANE PROTEIN-RELATED-RELATED"/>
    <property type="match status" value="1"/>
</dbReference>
<feature type="transmembrane region" description="Helical" evidence="1">
    <location>
        <begin position="75"/>
        <end position="99"/>
    </location>
</feature>
<dbReference type="Pfam" id="PF05656">
    <property type="entry name" value="DUF805"/>
    <property type="match status" value="1"/>
</dbReference>
<protein>
    <submittedName>
        <fullName evidence="2">DUF805 domain-containing protein</fullName>
    </submittedName>
</protein>
<keyword evidence="1" id="KW-0812">Transmembrane</keyword>
<comment type="caution">
    <text evidence="2">The sequence shown here is derived from an EMBL/GenBank/DDBJ whole genome shotgun (WGS) entry which is preliminary data.</text>
</comment>
<dbReference type="PANTHER" id="PTHR34980:SF2">
    <property type="entry name" value="INNER MEMBRANE PROTEIN YHAH-RELATED"/>
    <property type="match status" value="1"/>
</dbReference>
<keyword evidence="3" id="KW-1185">Reference proteome</keyword>
<feature type="transmembrane region" description="Helical" evidence="1">
    <location>
        <begin position="43"/>
        <end position="63"/>
    </location>
</feature>
<dbReference type="Proteomes" id="UP000557872">
    <property type="component" value="Unassembled WGS sequence"/>
</dbReference>
<dbReference type="RefSeq" id="WP_178931999.1">
    <property type="nucleotide sequence ID" value="NZ_JACBAZ010000002.1"/>
</dbReference>
<name>A0A851GK65_9BACT</name>
<keyword evidence="1" id="KW-0472">Membrane</keyword>
<proteinExistence type="predicted"/>
<accession>A0A851GK65</accession>
<sequence length="115" mass="12675">MKSFFKWSGKADRFEWWAVTLITGVAGQLAILYLAFSHFDGSGGIGLSISLVIAALVTLWLTFAATVRRLRDCGYSPWFVLLGCVPVLCCFVVAVCGFVPGKAMRNRKLVKRVVK</sequence>
<keyword evidence="1" id="KW-1133">Transmembrane helix</keyword>
<dbReference type="GO" id="GO:0005886">
    <property type="term" value="C:plasma membrane"/>
    <property type="evidence" value="ECO:0007669"/>
    <property type="project" value="TreeGrafter"/>
</dbReference>
<dbReference type="InterPro" id="IPR008523">
    <property type="entry name" value="DUF805"/>
</dbReference>
<organism evidence="2 3">
    <name type="scientific">Oceaniferula marina</name>
    <dbReference type="NCBI Taxonomy" id="2748318"/>
    <lineage>
        <taxon>Bacteria</taxon>
        <taxon>Pseudomonadati</taxon>
        <taxon>Verrucomicrobiota</taxon>
        <taxon>Verrucomicrobiia</taxon>
        <taxon>Verrucomicrobiales</taxon>
        <taxon>Verrucomicrobiaceae</taxon>
        <taxon>Oceaniferula</taxon>
    </lineage>
</organism>
<feature type="transmembrane region" description="Helical" evidence="1">
    <location>
        <begin position="16"/>
        <end position="36"/>
    </location>
</feature>
<evidence type="ECO:0000313" key="3">
    <source>
        <dbReference type="Proteomes" id="UP000557872"/>
    </source>
</evidence>
<gene>
    <name evidence="2" type="ORF">HW115_07680</name>
</gene>
<evidence type="ECO:0000313" key="2">
    <source>
        <dbReference type="EMBL" id="NWK55487.1"/>
    </source>
</evidence>
<dbReference type="AlphaFoldDB" id="A0A851GK65"/>
<reference evidence="2 3" key="1">
    <citation type="submission" date="2020-07" db="EMBL/GenBank/DDBJ databases">
        <title>Roseicoccus Jingziensis gen. nov., sp. nov., isolated from coastal seawater.</title>
        <authorList>
            <person name="Feng X."/>
        </authorList>
    </citation>
    <scope>NUCLEOTIDE SEQUENCE [LARGE SCALE GENOMIC DNA]</scope>
    <source>
        <strain evidence="2 3">N1E253</strain>
    </source>
</reference>